<evidence type="ECO:0000259" key="2">
    <source>
        <dbReference type="PROSITE" id="PS50853"/>
    </source>
</evidence>
<feature type="region of interest" description="Disordered" evidence="1">
    <location>
        <begin position="40"/>
        <end position="62"/>
    </location>
</feature>
<gene>
    <name evidence="3" type="primary">DSCAML1_4</name>
    <name evidence="3" type="ORF">E2C01_078274</name>
</gene>
<dbReference type="SUPFAM" id="SSF49265">
    <property type="entry name" value="Fibronectin type III"/>
    <property type="match status" value="1"/>
</dbReference>
<evidence type="ECO:0000313" key="3">
    <source>
        <dbReference type="EMBL" id="MPC83562.1"/>
    </source>
</evidence>
<accession>A0A5B7IIA9</accession>
<dbReference type="InterPro" id="IPR036116">
    <property type="entry name" value="FN3_sf"/>
</dbReference>
<protein>
    <submittedName>
        <fullName evidence="3">Down syndrome cell adhesion molecule-like protein 1</fullName>
    </submittedName>
</protein>
<organism evidence="3 4">
    <name type="scientific">Portunus trituberculatus</name>
    <name type="common">Swimming crab</name>
    <name type="synonym">Neptunus trituberculatus</name>
    <dbReference type="NCBI Taxonomy" id="210409"/>
    <lineage>
        <taxon>Eukaryota</taxon>
        <taxon>Metazoa</taxon>
        <taxon>Ecdysozoa</taxon>
        <taxon>Arthropoda</taxon>
        <taxon>Crustacea</taxon>
        <taxon>Multicrustacea</taxon>
        <taxon>Malacostraca</taxon>
        <taxon>Eumalacostraca</taxon>
        <taxon>Eucarida</taxon>
        <taxon>Decapoda</taxon>
        <taxon>Pleocyemata</taxon>
        <taxon>Brachyura</taxon>
        <taxon>Eubrachyura</taxon>
        <taxon>Portunoidea</taxon>
        <taxon>Portunidae</taxon>
        <taxon>Portuninae</taxon>
        <taxon>Portunus</taxon>
    </lineage>
</organism>
<dbReference type="Gene3D" id="2.60.40.10">
    <property type="entry name" value="Immunoglobulins"/>
    <property type="match status" value="2"/>
</dbReference>
<name>A0A5B7IIA9_PORTR</name>
<dbReference type="PROSITE" id="PS50853">
    <property type="entry name" value="FN3"/>
    <property type="match status" value="1"/>
</dbReference>
<reference evidence="3 4" key="1">
    <citation type="submission" date="2019-05" db="EMBL/GenBank/DDBJ databases">
        <title>Another draft genome of Portunus trituberculatus and its Hox gene families provides insights of decapod evolution.</title>
        <authorList>
            <person name="Jeong J.-H."/>
            <person name="Song I."/>
            <person name="Kim S."/>
            <person name="Choi T."/>
            <person name="Kim D."/>
            <person name="Ryu S."/>
            <person name="Kim W."/>
        </authorList>
    </citation>
    <scope>NUCLEOTIDE SEQUENCE [LARGE SCALE GENOMIC DNA]</scope>
    <source>
        <tissue evidence="3">Muscle</tissue>
    </source>
</reference>
<comment type="caution">
    <text evidence="3">The sequence shown here is derived from an EMBL/GenBank/DDBJ whole genome shotgun (WGS) entry which is preliminary data.</text>
</comment>
<keyword evidence="4" id="KW-1185">Reference proteome</keyword>
<feature type="domain" description="Fibronectin type-III" evidence="2">
    <location>
        <begin position="1"/>
        <end position="53"/>
    </location>
</feature>
<sequence>MNAGRIRAVEVSGPSSHIPGLAPAHAYLVRVVAVNGVGTSQPSSEVRVSTAHEPPTLPPTNVRVIPISSTSLRVTWQVSGSAR</sequence>
<dbReference type="InterPro" id="IPR003961">
    <property type="entry name" value="FN3_dom"/>
</dbReference>
<evidence type="ECO:0000313" key="4">
    <source>
        <dbReference type="Proteomes" id="UP000324222"/>
    </source>
</evidence>
<evidence type="ECO:0000256" key="1">
    <source>
        <dbReference type="SAM" id="MobiDB-lite"/>
    </source>
</evidence>
<dbReference type="CDD" id="cd00063">
    <property type="entry name" value="FN3"/>
    <property type="match status" value="1"/>
</dbReference>
<proteinExistence type="predicted"/>
<dbReference type="Proteomes" id="UP000324222">
    <property type="component" value="Unassembled WGS sequence"/>
</dbReference>
<dbReference type="EMBL" id="VSRR010062826">
    <property type="protein sequence ID" value="MPC83562.1"/>
    <property type="molecule type" value="Genomic_DNA"/>
</dbReference>
<dbReference type="AlphaFoldDB" id="A0A5B7IIA9"/>
<dbReference type="InterPro" id="IPR013783">
    <property type="entry name" value="Ig-like_fold"/>
</dbReference>